<sequence length="117" mass="12567">MLLLYTQQGFLGRLAASPYAHQFVLKGALSLFARYGQVARPTEDIDLAARGMPNTPAQLLAVLQELCAIDLDDALSFDADSLVAQPINEGLEYSGVGVKLAANLDVSRIVLLMSCIE</sequence>
<name>A0ABP9VGN2_9DEIO</name>
<dbReference type="InterPro" id="IPR014942">
    <property type="entry name" value="AbiEii"/>
</dbReference>
<protein>
    <submittedName>
        <fullName evidence="1">Uncharacterized protein</fullName>
    </submittedName>
</protein>
<proteinExistence type="predicted"/>
<gene>
    <name evidence="1" type="ORF">Dxin01_04145</name>
</gene>
<comment type="caution">
    <text evidence="1">The sequence shown here is derived from an EMBL/GenBank/DDBJ whole genome shotgun (WGS) entry which is preliminary data.</text>
</comment>
<organism evidence="1 2">
    <name type="scientific">Deinococcus xinjiangensis</name>
    <dbReference type="NCBI Taxonomy" id="457454"/>
    <lineage>
        <taxon>Bacteria</taxon>
        <taxon>Thermotogati</taxon>
        <taxon>Deinococcota</taxon>
        <taxon>Deinococci</taxon>
        <taxon>Deinococcales</taxon>
        <taxon>Deinococcaceae</taxon>
        <taxon>Deinococcus</taxon>
    </lineage>
</organism>
<dbReference type="Proteomes" id="UP001458946">
    <property type="component" value="Unassembled WGS sequence"/>
</dbReference>
<dbReference type="Pfam" id="PF08843">
    <property type="entry name" value="AbiEii"/>
    <property type="match status" value="1"/>
</dbReference>
<evidence type="ECO:0000313" key="2">
    <source>
        <dbReference type="Proteomes" id="UP001458946"/>
    </source>
</evidence>
<dbReference type="RefSeq" id="WP_353544334.1">
    <property type="nucleotide sequence ID" value="NZ_BAABRN010000114.1"/>
</dbReference>
<dbReference type="EMBL" id="BAABRN010000114">
    <property type="protein sequence ID" value="GAA5504375.1"/>
    <property type="molecule type" value="Genomic_DNA"/>
</dbReference>
<accession>A0ABP9VGN2</accession>
<reference evidence="1 2" key="1">
    <citation type="submission" date="2024-02" db="EMBL/GenBank/DDBJ databases">
        <title>Deinococcus xinjiangensis NBRC 107630.</title>
        <authorList>
            <person name="Ichikawa N."/>
            <person name="Katano-Makiyama Y."/>
            <person name="Hidaka K."/>
        </authorList>
    </citation>
    <scope>NUCLEOTIDE SEQUENCE [LARGE SCALE GENOMIC DNA]</scope>
    <source>
        <strain evidence="1 2">NBRC 107630</strain>
    </source>
</reference>
<evidence type="ECO:0000313" key="1">
    <source>
        <dbReference type="EMBL" id="GAA5504375.1"/>
    </source>
</evidence>
<keyword evidence="2" id="KW-1185">Reference proteome</keyword>